<organism evidence="7 8">
    <name type="scientific">Brevundimonas halotolerans</name>
    <dbReference type="NCBI Taxonomy" id="69670"/>
    <lineage>
        <taxon>Bacteria</taxon>
        <taxon>Pseudomonadati</taxon>
        <taxon>Pseudomonadota</taxon>
        <taxon>Alphaproteobacteria</taxon>
        <taxon>Caulobacterales</taxon>
        <taxon>Caulobacteraceae</taxon>
        <taxon>Brevundimonas</taxon>
    </lineage>
</organism>
<protein>
    <submittedName>
        <fullName evidence="7">UDP-3-O-[3-hydroxymyristoyl] glucosamine N-acyltransferase</fullName>
        <ecNumber evidence="7">2.3.1.191</ecNumber>
    </submittedName>
</protein>
<dbReference type="EMBL" id="JACIJB010000010">
    <property type="protein sequence ID" value="MBB5661416.1"/>
    <property type="molecule type" value="Genomic_DNA"/>
</dbReference>
<evidence type="ECO:0000256" key="4">
    <source>
        <dbReference type="ARBA" id="ARBA00022737"/>
    </source>
</evidence>
<evidence type="ECO:0000256" key="6">
    <source>
        <dbReference type="ARBA" id="ARBA00023315"/>
    </source>
</evidence>
<dbReference type="InterPro" id="IPR011004">
    <property type="entry name" value="Trimer_LpxA-like_sf"/>
</dbReference>
<dbReference type="AlphaFoldDB" id="A0A7W9E7W8"/>
<dbReference type="RefSeq" id="WP_123285688.1">
    <property type="nucleotide sequence ID" value="NZ_JACIJB010000010.1"/>
</dbReference>
<dbReference type="SUPFAM" id="SSF51161">
    <property type="entry name" value="Trimeric LpxA-like enzymes"/>
    <property type="match status" value="1"/>
</dbReference>
<dbReference type="InterPro" id="IPR007691">
    <property type="entry name" value="LpxD"/>
</dbReference>
<dbReference type="Proteomes" id="UP000548978">
    <property type="component" value="Unassembled WGS sequence"/>
</dbReference>
<dbReference type="GO" id="GO:0016410">
    <property type="term" value="F:N-acyltransferase activity"/>
    <property type="evidence" value="ECO:0007669"/>
    <property type="project" value="InterPro"/>
</dbReference>
<keyword evidence="4" id="KW-0677">Repeat</keyword>
<comment type="caution">
    <text evidence="7">The sequence shown here is derived from an EMBL/GenBank/DDBJ whole genome shotgun (WGS) entry which is preliminary data.</text>
</comment>
<dbReference type="PANTHER" id="PTHR43378:SF2">
    <property type="entry name" value="UDP-3-O-ACYLGLUCOSAMINE N-ACYLTRANSFERASE 1, MITOCHONDRIAL-RELATED"/>
    <property type="match status" value="1"/>
</dbReference>
<dbReference type="PROSITE" id="PS00101">
    <property type="entry name" value="HEXAPEP_TRANSFERASES"/>
    <property type="match status" value="1"/>
</dbReference>
<accession>A0A7W9E7W8</accession>
<evidence type="ECO:0000313" key="8">
    <source>
        <dbReference type="Proteomes" id="UP000548978"/>
    </source>
</evidence>
<dbReference type="PANTHER" id="PTHR43378">
    <property type="entry name" value="UDP-3-O-ACYLGLUCOSAMINE N-ACYLTRANSFERASE"/>
    <property type="match status" value="1"/>
</dbReference>
<reference evidence="7 8" key="1">
    <citation type="submission" date="2020-08" db="EMBL/GenBank/DDBJ databases">
        <title>Genomic Encyclopedia of Type Strains, Phase IV (KMG-IV): sequencing the most valuable type-strain genomes for metagenomic binning, comparative biology and taxonomic classification.</title>
        <authorList>
            <person name="Goeker M."/>
        </authorList>
    </citation>
    <scope>NUCLEOTIDE SEQUENCE [LARGE SCALE GENOMIC DNA]</scope>
    <source>
        <strain evidence="7 8">DSM 24448</strain>
    </source>
</reference>
<gene>
    <name evidence="7" type="ORF">FHS65_002177</name>
</gene>
<evidence type="ECO:0000256" key="5">
    <source>
        <dbReference type="ARBA" id="ARBA00023098"/>
    </source>
</evidence>
<name>A0A7W9E7W8_9CAUL</name>
<dbReference type="OrthoDB" id="9784739at2"/>
<dbReference type="GO" id="GO:0016020">
    <property type="term" value="C:membrane"/>
    <property type="evidence" value="ECO:0007669"/>
    <property type="project" value="GOC"/>
</dbReference>
<keyword evidence="2" id="KW-0441">Lipid A biosynthesis</keyword>
<dbReference type="GO" id="GO:0009245">
    <property type="term" value="P:lipid A biosynthetic process"/>
    <property type="evidence" value="ECO:0007669"/>
    <property type="project" value="UniProtKB-KW"/>
</dbReference>
<dbReference type="Gene3D" id="2.160.10.10">
    <property type="entry name" value="Hexapeptide repeat proteins"/>
    <property type="match status" value="1"/>
</dbReference>
<keyword evidence="3 7" id="KW-0808">Transferase</keyword>
<evidence type="ECO:0000256" key="2">
    <source>
        <dbReference type="ARBA" id="ARBA00022556"/>
    </source>
</evidence>
<dbReference type="NCBIfam" id="NF002060">
    <property type="entry name" value="PRK00892.1"/>
    <property type="match status" value="1"/>
</dbReference>
<keyword evidence="1" id="KW-0444">Lipid biosynthesis</keyword>
<keyword evidence="5" id="KW-0443">Lipid metabolism</keyword>
<dbReference type="EC" id="2.3.1.191" evidence="7"/>
<sequence>MSLTAGLLAAALGDLVTKIDGDPDRRIVRASGLGSAAPGHLLFLKPTANVSTALPPAARDELTILCAPEHVAELRGERLTLLMTDNPRLSFLRALNAHFTGMGPDAGVHPSAVVHPDAQVDATASVGALCYVGPNCRVGARSVLHPNVTLVQNVKIDEDVVINSGTVVGADGFGYERNEAGELEKFPHLGGVHIESGVEIGSNTSIDRGTLDDTVIRQGARIDNQVHISHNVQIGRHSAVIAQSMVGGSASVGEGGWLAPAAIVMNQIRVGAGATVGMAAVVVKDVPDGMTVMGSPAVSSEQFRTERAKLKSLLNG</sequence>
<keyword evidence="8" id="KW-1185">Reference proteome</keyword>
<dbReference type="GO" id="GO:0103118">
    <property type="term" value="F:UDP-3-O-[(3R)-3-hydroxyacyl]-glucosamine N-acyltransferase activity"/>
    <property type="evidence" value="ECO:0007669"/>
    <property type="project" value="UniProtKB-EC"/>
</dbReference>
<keyword evidence="6 7" id="KW-0012">Acyltransferase</keyword>
<evidence type="ECO:0000256" key="3">
    <source>
        <dbReference type="ARBA" id="ARBA00022679"/>
    </source>
</evidence>
<evidence type="ECO:0000313" key="7">
    <source>
        <dbReference type="EMBL" id="MBB5661416.1"/>
    </source>
</evidence>
<dbReference type="CDD" id="cd03352">
    <property type="entry name" value="LbH_LpxD"/>
    <property type="match status" value="1"/>
</dbReference>
<evidence type="ECO:0000256" key="1">
    <source>
        <dbReference type="ARBA" id="ARBA00022516"/>
    </source>
</evidence>
<proteinExistence type="predicted"/>
<dbReference type="Gene3D" id="3.40.1390.10">
    <property type="entry name" value="MurE/MurF, N-terminal domain"/>
    <property type="match status" value="1"/>
</dbReference>
<dbReference type="InterPro" id="IPR018357">
    <property type="entry name" value="Hexapep_transf_CS"/>
</dbReference>